<dbReference type="Gene3D" id="1.10.8.60">
    <property type="match status" value="1"/>
</dbReference>
<evidence type="ECO:0000313" key="9">
    <source>
        <dbReference type="Proteomes" id="UP000697127"/>
    </source>
</evidence>
<comment type="caution">
    <text evidence="8">The sequence shown here is derived from an EMBL/GenBank/DDBJ whole genome shotgun (WGS) entry which is preliminary data.</text>
</comment>
<dbReference type="PROSITE" id="PS00674">
    <property type="entry name" value="AAA"/>
    <property type="match status" value="1"/>
</dbReference>
<dbReference type="SUPFAM" id="SSF52540">
    <property type="entry name" value="P-loop containing nucleoside triphosphate hydrolases"/>
    <property type="match status" value="1"/>
</dbReference>
<reference evidence="8" key="1">
    <citation type="submission" date="2020-11" db="EMBL/GenBank/DDBJ databases">
        <title>Kefir isolates.</title>
        <authorList>
            <person name="Marcisauskas S."/>
            <person name="Kim Y."/>
            <person name="Blasche S."/>
        </authorList>
    </citation>
    <scope>NUCLEOTIDE SEQUENCE</scope>
    <source>
        <strain evidence="8">Olga-1</strain>
    </source>
</reference>
<dbReference type="AlphaFoldDB" id="A0A9P7BIB2"/>
<protein>
    <recommendedName>
        <fullName evidence="7">AAA+ ATPase domain-containing protein</fullName>
    </recommendedName>
</protein>
<feature type="compositionally biased region" description="Polar residues" evidence="6">
    <location>
        <begin position="114"/>
        <end position="128"/>
    </location>
</feature>
<dbReference type="InterPro" id="IPR015415">
    <property type="entry name" value="Spast_Vps4_C"/>
</dbReference>
<evidence type="ECO:0000256" key="2">
    <source>
        <dbReference type="ARBA" id="ARBA00022741"/>
    </source>
</evidence>
<dbReference type="InterPro" id="IPR050304">
    <property type="entry name" value="MT-severing_AAA_ATPase"/>
</dbReference>
<keyword evidence="3 4" id="KW-0067">ATP-binding</keyword>
<feature type="region of interest" description="Disordered" evidence="6">
    <location>
        <begin position="244"/>
        <end position="319"/>
    </location>
</feature>
<dbReference type="PANTHER" id="PTHR23074:SF17">
    <property type="entry name" value="FIDGETIN-LIKE PROTEIN 1"/>
    <property type="match status" value="1"/>
</dbReference>
<evidence type="ECO:0000259" key="7">
    <source>
        <dbReference type="SMART" id="SM00382"/>
    </source>
</evidence>
<evidence type="ECO:0000256" key="6">
    <source>
        <dbReference type="SAM" id="MobiDB-lite"/>
    </source>
</evidence>
<dbReference type="FunFam" id="1.10.8.60:FF:000022">
    <property type="entry name" value="Fidgetin like 1"/>
    <property type="match status" value="1"/>
</dbReference>
<dbReference type="Proteomes" id="UP000697127">
    <property type="component" value="Unassembled WGS sequence"/>
</dbReference>
<gene>
    <name evidence="8" type="ORF">C6P40_001638</name>
</gene>
<feature type="domain" description="AAA+ ATPase" evidence="7">
    <location>
        <begin position="406"/>
        <end position="552"/>
    </location>
</feature>
<accession>A0A9P7BIB2</accession>
<keyword evidence="5" id="KW-0175">Coiled coil</keyword>
<dbReference type="CDD" id="cd19509">
    <property type="entry name" value="RecA-like_VPS4-like"/>
    <property type="match status" value="1"/>
</dbReference>
<dbReference type="InterPro" id="IPR003959">
    <property type="entry name" value="ATPase_AAA_core"/>
</dbReference>
<feature type="compositionally biased region" description="Low complexity" evidence="6">
    <location>
        <begin position="244"/>
        <end position="265"/>
    </location>
</feature>
<dbReference type="InterPro" id="IPR027417">
    <property type="entry name" value="P-loop_NTPase"/>
</dbReference>
<dbReference type="GO" id="GO:0016887">
    <property type="term" value="F:ATP hydrolysis activity"/>
    <property type="evidence" value="ECO:0007669"/>
    <property type="project" value="InterPro"/>
</dbReference>
<dbReference type="InterPro" id="IPR041569">
    <property type="entry name" value="AAA_lid_3"/>
</dbReference>
<keyword evidence="9" id="KW-1185">Reference proteome</keyword>
<dbReference type="PANTHER" id="PTHR23074">
    <property type="entry name" value="AAA DOMAIN-CONTAINING"/>
    <property type="match status" value="1"/>
</dbReference>
<dbReference type="InterPro" id="IPR003593">
    <property type="entry name" value="AAA+_ATPase"/>
</dbReference>
<keyword evidence="2 4" id="KW-0547">Nucleotide-binding</keyword>
<dbReference type="Gene3D" id="3.40.50.300">
    <property type="entry name" value="P-loop containing nucleotide triphosphate hydrolases"/>
    <property type="match status" value="1"/>
</dbReference>
<evidence type="ECO:0000313" key="8">
    <source>
        <dbReference type="EMBL" id="KAG0691354.1"/>
    </source>
</evidence>
<dbReference type="EMBL" id="PUHW01000002">
    <property type="protein sequence ID" value="KAG0691354.1"/>
    <property type="molecule type" value="Genomic_DNA"/>
</dbReference>
<sequence length="657" mass="73638">MEQNGRFKHALQSWDDLTKSADHDIEKLNNDTSGIRLPKEERVLLDELNKLRAEIEFNYLLARKSIDKQLKLQRYQEEQQQLKQLQQHQQQLQQQQQQLQQSQQSQLQYNNAVPTLRSSIPHTMSSRKPGSKMMKSLRPGGATSYSNSPSTITPTSNSVSNSSNSNLSSQLSQTAANIIWAPSNSLNANNNSNSSLISDINNNNNNSSNEIDEFADFSSTTNIIKKTTSERSKAALKASAAVKYPARPEVQSQQAQQQSTRQYRSNRSRSPQIETTSPNPPLSLSDNNSIVSPIRKSTDNTNSNNSKYNPISNDLDENGLNDKQKVAENDENLDGTKEEDEDSKILKKIKGVDLKFAKNILVESSRDQDKVYWSDIAGLEQAKETLMETVVYPFLRPDLFRGLREPVSGMLLFGPPGTGKTMLARAAATESNSTFFSIQSSSLTSKWYGESEKLVRALFQVAKAKAPSIIFVDEIDSLLGKRSGDGDDDTSRRLKNEFLVQWSDLSKAAAGRVDDDEPPARVLVLAATNLPWAIDEAARRRFVRRQYIPLPEPETRMAHFKKLLSHTPNSLDDDEMQKLVDLTEGYSGSDITSLAKDAAIWPIRELGAKMLNLKEFEIRPISLADFERSMKNIRPSVNKEGLEKFEKWAKEFGSSGA</sequence>
<feature type="compositionally biased region" description="Low complexity" evidence="6">
    <location>
        <begin position="143"/>
        <end position="168"/>
    </location>
</feature>
<feature type="compositionally biased region" description="Low complexity" evidence="6">
    <location>
        <begin position="299"/>
        <end position="309"/>
    </location>
</feature>
<feature type="coiled-coil region" evidence="5">
    <location>
        <begin position="68"/>
        <end position="112"/>
    </location>
</feature>
<dbReference type="GO" id="GO:0005524">
    <property type="term" value="F:ATP binding"/>
    <property type="evidence" value="ECO:0007669"/>
    <property type="project" value="UniProtKB-KW"/>
</dbReference>
<dbReference type="InterPro" id="IPR003960">
    <property type="entry name" value="ATPase_AAA_CS"/>
</dbReference>
<proteinExistence type="inferred from homology"/>
<evidence type="ECO:0000256" key="4">
    <source>
        <dbReference type="RuleBase" id="RU003651"/>
    </source>
</evidence>
<dbReference type="SMART" id="SM00382">
    <property type="entry name" value="AAA"/>
    <property type="match status" value="1"/>
</dbReference>
<evidence type="ECO:0000256" key="3">
    <source>
        <dbReference type="ARBA" id="ARBA00022840"/>
    </source>
</evidence>
<feature type="compositionally biased region" description="Polar residues" evidence="6">
    <location>
        <begin position="268"/>
        <end position="291"/>
    </location>
</feature>
<evidence type="ECO:0000256" key="5">
    <source>
        <dbReference type="SAM" id="Coils"/>
    </source>
</evidence>
<name>A0A9P7BIB2_9ASCO</name>
<dbReference type="Pfam" id="PF00004">
    <property type="entry name" value="AAA"/>
    <property type="match status" value="1"/>
</dbReference>
<feature type="region of interest" description="Disordered" evidence="6">
    <location>
        <begin position="114"/>
        <end position="168"/>
    </location>
</feature>
<evidence type="ECO:0000256" key="1">
    <source>
        <dbReference type="ARBA" id="ARBA00006914"/>
    </source>
</evidence>
<organism evidence="8 9">
    <name type="scientific">Pichia californica</name>
    <dbReference type="NCBI Taxonomy" id="460514"/>
    <lineage>
        <taxon>Eukaryota</taxon>
        <taxon>Fungi</taxon>
        <taxon>Dikarya</taxon>
        <taxon>Ascomycota</taxon>
        <taxon>Saccharomycotina</taxon>
        <taxon>Pichiomycetes</taxon>
        <taxon>Pichiales</taxon>
        <taxon>Pichiaceae</taxon>
        <taxon>Pichia</taxon>
    </lineage>
</organism>
<dbReference type="FunFam" id="3.40.50.300:FF:000093">
    <property type="entry name" value="Fidgetin-like 1"/>
    <property type="match status" value="1"/>
</dbReference>
<dbReference type="Pfam" id="PF17862">
    <property type="entry name" value="AAA_lid_3"/>
    <property type="match status" value="1"/>
</dbReference>
<dbReference type="Pfam" id="PF09336">
    <property type="entry name" value="Vps4_C"/>
    <property type="match status" value="1"/>
</dbReference>
<comment type="similarity">
    <text evidence="1 4">Belongs to the AAA ATPase family.</text>
</comment>